<dbReference type="AlphaFoldDB" id="A0A6N2VBQ6"/>
<evidence type="ECO:0000313" key="1">
    <source>
        <dbReference type="EMBL" id="VYT26392.1"/>
    </source>
</evidence>
<gene>
    <name evidence="1" type="ORF">BFLFYP10_02076</name>
</gene>
<dbReference type="EMBL" id="CACRSZ010000049">
    <property type="protein sequence ID" value="VYT26392.1"/>
    <property type="molecule type" value="Genomic_DNA"/>
</dbReference>
<organism evidence="1">
    <name type="scientific">Bacteroides faecis</name>
    <dbReference type="NCBI Taxonomy" id="674529"/>
    <lineage>
        <taxon>Bacteria</taxon>
        <taxon>Pseudomonadati</taxon>
        <taxon>Bacteroidota</taxon>
        <taxon>Bacteroidia</taxon>
        <taxon>Bacteroidales</taxon>
        <taxon>Bacteroidaceae</taxon>
        <taxon>Bacteroides</taxon>
    </lineage>
</organism>
<reference evidence="1" key="1">
    <citation type="submission" date="2019-11" db="EMBL/GenBank/DDBJ databases">
        <authorList>
            <person name="Feng L."/>
        </authorList>
    </citation>
    <scope>NUCLEOTIDE SEQUENCE</scope>
    <source>
        <strain evidence="1">BfaecisLFYP10</strain>
    </source>
</reference>
<name>A0A6N2VBQ6_9BACE</name>
<accession>A0A6N2VBQ6</accession>
<protein>
    <submittedName>
        <fullName evidence="1">Uncharacterized protein</fullName>
    </submittedName>
</protein>
<sequence>MQLKAIVGEAIADGYLFADYESVHPKQGKRYLTSEELQWIMTAPLHKPHLYLIRDMFLFPCYTSIPYSDMKFPLKEHLSLVDDGTWWMEK</sequence>
<proteinExistence type="predicted"/>